<sequence>MFIVRNIIVLQCTRYETFYTGNSSIVRAKSSAWCVEIAKWKVIYIFNNPS</sequence>
<reference evidence="1" key="1">
    <citation type="journal article" date="2012" name="Science">
        <title>Fermentation, hydrogen, and sulfur metabolism in multiple uncultivated bacterial phyla.</title>
        <authorList>
            <person name="Wrighton K.C."/>
            <person name="Thomas B.C."/>
            <person name="Sharon I."/>
            <person name="Miller C.S."/>
            <person name="Castelle C.J."/>
            <person name="VerBerkmoes N.C."/>
            <person name="Wilkins M.J."/>
            <person name="Hettich R.L."/>
            <person name="Lipton M.S."/>
            <person name="Williams K.H."/>
            <person name="Long P.E."/>
            <person name="Banfield J.F."/>
        </authorList>
    </citation>
    <scope>NUCLEOTIDE SEQUENCE [LARGE SCALE GENOMIC DNA]</scope>
</reference>
<gene>
    <name evidence="1" type="ORF">ACD_3C00110G0004</name>
</gene>
<accession>K2FA56</accession>
<comment type="caution">
    <text evidence="1">The sequence shown here is derived from an EMBL/GenBank/DDBJ whole genome shotgun (WGS) entry which is preliminary data.</text>
</comment>
<name>K2FA56_9BACT</name>
<protein>
    <submittedName>
        <fullName evidence="1">Uncharacterized protein</fullName>
    </submittedName>
</protein>
<evidence type="ECO:0000313" key="1">
    <source>
        <dbReference type="EMBL" id="EKE28021.1"/>
    </source>
</evidence>
<proteinExistence type="predicted"/>
<dbReference type="AlphaFoldDB" id="K2FA56"/>
<organism evidence="1">
    <name type="scientific">uncultured bacterium</name>
    <name type="common">gcode 4</name>
    <dbReference type="NCBI Taxonomy" id="1234023"/>
    <lineage>
        <taxon>Bacteria</taxon>
        <taxon>environmental samples</taxon>
    </lineage>
</organism>
<dbReference type="EMBL" id="AMFJ01000384">
    <property type="protein sequence ID" value="EKE28021.1"/>
    <property type="molecule type" value="Genomic_DNA"/>
</dbReference>